<feature type="domain" description="Xylanolytic transcriptional activator regulatory" evidence="6">
    <location>
        <begin position="288"/>
        <end position="490"/>
    </location>
</feature>
<evidence type="ECO:0000259" key="6">
    <source>
        <dbReference type="Pfam" id="PF04082"/>
    </source>
</evidence>
<keyword evidence="2" id="KW-0862">Zinc</keyword>
<keyword evidence="4" id="KW-0804">Transcription</keyword>
<dbReference type="GO" id="GO:0006351">
    <property type="term" value="P:DNA-templated transcription"/>
    <property type="evidence" value="ECO:0007669"/>
    <property type="project" value="InterPro"/>
</dbReference>
<sequence>MVTIGPSPFRDVPSYGFDYHGIDAPAPAQSRNGLNTSFLDSASHLPPSAAIETNREASTLMRQEGPTGCGIIGFPADFSPDFDESSLAYFLNDIMIPSLPVPQSYNASTHQPYQSRTPRDFLDFGTFNVDSLDMDLMFGDHHLQGIPMPNSMPLKHRPASGTQTPNFGDRIASGNAAFMRSVWLWTPTNQDFGGRDSLNLSLPASDMDSPETRALTGHFIHHHSLECTMRDKILGLVLSTCDSSLYMAIASSFPSADLLNKLMHLFMATHVEQTDSWIHLPTIELNDEALLLVIMMVSAGAVICSVPSIRKLGYALQETVRIGLATKFEHDNRATRHLPTLQAFALSLQVGLWSGDKRKMELAESFAQPLITMLRRAGRFRRPKDHVSLPNEEDSTETLDTKWRQWAHAESYKRLACHLLIHDAQASMACQVAPLLSPTEFSLSFPVYKDLWGASSAEEWKMLHLQNTFPDVDKGINISQGINCVSQLKDQQNIDLTFAATLVIHSTWSLVYSNSLLNALTRPQSSGQTNQESPLDTRHNSGIVHLIEEILLNLSDWEGNLRPELVLVSERTLLNLHVSFEHVQLFAGKEGEEEARRAFPILQQWVESSDARKAVWHAGQILRAARRCSASVLREFGSICVYHAGLTFWAYAVLLTAVPNKRQSQAPVGSGSDTVWLDGDDVPAVQRFISLNRGTPAVRDGTGKPNASVSPSNPRALMELCISLLRHSPSEICNDDVLPLVDNLNQLMRDLGNAAQGLLSGHWKRSSEHQLPTRSTTTTL</sequence>
<evidence type="ECO:0000256" key="1">
    <source>
        <dbReference type="ARBA" id="ARBA00022723"/>
    </source>
</evidence>
<dbReference type="GO" id="GO:0008270">
    <property type="term" value="F:zinc ion binding"/>
    <property type="evidence" value="ECO:0007669"/>
    <property type="project" value="InterPro"/>
</dbReference>
<dbReference type="EMBL" id="JAPDRK010000018">
    <property type="protein sequence ID" value="KAJ9604709.1"/>
    <property type="molecule type" value="Genomic_DNA"/>
</dbReference>
<keyword evidence="8" id="KW-1185">Reference proteome</keyword>
<evidence type="ECO:0000313" key="7">
    <source>
        <dbReference type="EMBL" id="KAJ9604709.1"/>
    </source>
</evidence>
<dbReference type="Pfam" id="PF04082">
    <property type="entry name" value="Fungal_trans"/>
    <property type="match status" value="1"/>
</dbReference>
<dbReference type="AlphaFoldDB" id="A0AA38X0V0"/>
<name>A0AA38X0V0_9EURO</name>
<keyword evidence="1" id="KW-0479">Metal-binding</keyword>
<dbReference type="PANTHER" id="PTHR47660:SF2">
    <property type="entry name" value="TRANSCRIPTION FACTOR WITH C2H2 AND ZN(2)-CYS(6) DNA BINDING DOMAIN (EUROFUNG)"/>
    <property type="match status" value="1"/>
</dbReference>
<comment type="caution">
    <text evidence="7">The sequence shown here is derived from an EMBL/GenBank/DDBJ whole genome shotgun (WGS) entry which is preliminary data.</text>
</comment>
<proteinExistence type="predicted"/>
<accession>A0AA38X0V0</accession>
<protein>
    <recommendedName>
        <fullName evidence="6">Xylanolytic transcriptional activator regulatory domain-containing protein</fullName>
    </recommendedName>
</protein>
<evidence type="ECO:0000313" key="8">
    <source>
        <dbReference type="Proteomes" id="UP001172673"/>
    </source>
</evidence>
<dbReference type="PANTHER" id="PTHR47660">
    <property type="entry name" value="TRANSCRIPTION FACTOR WITH C2H2 AND ZN(2)-CYS(6) DNA BINDING DOMAIN (EUROFUNG)-RELATED-RELATED"/>
    <property type="match status" value="1"/>
</dbReference>
<evidence type="ECO:0000256" key="4">
    <source>
        <dbReference type="ARBA" id="ARBA00023163"/>
    </source>
</evidence>
<keyword evidence="3" id="KW-0805">Transcription regulation</keyword>
<dbReference type="InterPro" id="IPR007219">
    <property type="entry name" value="XnlR_reg_dom"/>
</dbReference>
<gene>
    <name evidence="7" type="ORF">H2200_010823</name>
</gene>
<evidence type="ECO:0000256" key="5">
    <source>
        <dbReference type="ARBA" id="ARBA00023242"/>
    </source>
</evidence>
<evidence type="ECO:0000256" key="2">
    <source>
        <dbReference type="ARBA" id="ARBA00022833"/>
    </source>
</evidence>
<dbReference type="GO" id="GO:0003677">
    <property type="term" value="F:DNA binding"/>
    <property type="evidence" value="ECO:0007669"/>
    <property type="project" value="InterPro"/>
</dbReference>
<dbReference type="Proteomes" id="UP001172673">
    <property type="component" value="Unassembled WGS sequence"/>
</dbReference>
<organism evidence="7 8">
    <name type="scientific">Cladophialophora chaetospira</name>
    <dbReference type="NCBI Taxonomy" id="386627"/>
    <lineage>
        <taxon>Eukaryota</taxon>
        <taxon>Fungi</taxon>
        <taxon>Dikarya</taxon>
        <taxon>Ascomycota</taxon>
        <taxon>Pezizomycotina</taxon>
        <taxon>Eurotiomycetes</taxon>
        <taxon>Chaetothyriomycetidae</taxon>
        <taxon>Chaetothyriales</taxon>
        <taxon>Herpotrichiellaceae</taxon>
        <taxon>Cladophialophora</taxon>
    </lineage>
</organism>
<keyword evidence="5" id="KW-0539">Nucleus</keyword>
<evidence type="ECO:0000256" key="3">
    <source>
        <dbReference type="ARBA" id="ARBA00023015"/>
    </source>
</evidence>
<reference evidence="7" key="1">
    <citation type="submission" date="2022-10" db="EMBL/GenBank/DDBJ databases">
        <title>Culturing micro-colonial fungi from biological soil crusts in the Mojave desert and describing Neophaeococcomyces mojavensis, and introducing the new genera and species Taxawa tesnikishii.</title>
        <authorList>
            <person name="Kurbessoian T."/>
            <person name="Stajich J.E."/>
        </authorList>
    </citation>
    <scope>NUCLEOTIDE SEQUENCE</scope>
    <source>
        <strain evidence="7">TK_41</strain>
    </source>
</reference>